<dbReference type="InterPro" id="IPR000086">
    <property type="entry name" value="NUDIX_hydrolase_dom"/>
</dbReference>
<evidence type="ECO:0000313" key="13">
    <source>
        <dbReference type="Proteomes" id="UP000280444"/>
    </source>
</evidence>
<dbReference type="GO" id="GO:0035529">
    <property type="term" value="F:NADH pyrophosphatase activity"/>
    <property type="evidence" value="ECO:0007669"/>
    <property type="project" value="TreeGrafter"/>
</dbReference>
<evidence type="ECO:0000256" key="6">
    <source>
        <dbReference type="ARBA" id="ARBA00022801"/>
    </source>
</evidence>
<dbReference type="EC" id="3.6.1.22" evidence="4"/>
<accession>A0A3P1SE33</accession>
<organism evidence="12 13">
    <name type="scientific">Schaalia canis</name>
    <dbReference type="NCBI Taxonomy" id="100469"/>
    <lineage>
        <taxon>Bacteria</taxon>
        <taxon>Bacillati</taxon>
        <taxon>Actinomycetota</taxon>
        <taxon>Actinomycetes</taxon>
        <taxon>Actinomycetales</taxon>
        <taxon>Actinomycetaceae</taxon>
        <taxon>Schaalia</taxon>
    </lineage>
</organism>
<dbReference type="GO" id="GO:0005829">
    <property type="term" value="C:cytosol"/>
    <property type="evidence" value="ECO:0007669"/>
    <property type="project" value="TreeGrafter"/>
</dbReference>
<dbReference type="PROSITE" id="PS00893">
    <property type="entry name" value="NUDIX_BOX"/>
    <property type="match status" value="1"/>
</dbReference>
<comment type="cofactor">
    <cofactor evidence="2">
        <name>Zn(2+)</name>
        <dbReference type="ChEBI" id="CHEBI:29105"/>
    </cofactor>
</comment>
<dbReference type="PANTHER" id="PTHR42904">
    <property type="entry name" value="NUDIX HYDROLASE, NUDC SUBFAMILY"/>
    <property type="match status" value="1"/>
</dbReference>
<dbReference type="NCBIfam" id="NF001299">
    <property type="entry name" value="PRK00241.1"/>
    <property type="match status" value="1"/>
</dbReference>
<dbReference type="OrthoDB" id="9791656at2"/>
<evidence type="ECO:0000256" key="7">
    <source>
        <dbReference type="ARBA" id="ARBA00022842"/>
    </source>
</evidence>
<evidence type="ECO:0000256" key="2">
    <source>
        <dbReference type="ARBA" id="ARBA00001947"/>
    </source>
</evidence>
<dbReference type="Proteomes" id="UP000280444">
    <property type="component" value="Unassembled WGS sequence"/>
</dbReference>
<keyword evidence="8" id="KW-0520">NAD</keyword>
<dbReference type="InterPro" id="IPR049734">
    <property type="entry name" value="NudC-like_C"/>
</dbReference>
<dbReference type="CDD" id="cd03429">
    <property type="entry name" value="NUDIX_NADH_pyrophosphatase_Nudt13"/>
    <property type="match status" value="1"/>
</dbReference>
<protein>
    <recommendedName>
        <fullName evidence="4">NAD(+) diphosphatase</fullName>
        <ecNumber evidence="4">3.6.1.22</ecNumber>
    </recommendedName>
</protein>
<evidence type="ECO:0000256" key="10">
    <source>
        <dbReference type="SAM" id="MobiDB-lite"/>
    </source>
</evidence>
<dbReference type="InterPro" id="IPR015797">
    <property type="entry name" value="NUDIX_hydrolase-like_dom_sf"/>
</dbReference>
<comment type="catalytic activity">
    <reaction evidence="9">
        <text>a 5'-end NAD(+)-phospho-ribonucleoside in mRNA + H2O = a 5'-end phospho-adenosine-phospho-ribonucleoside in mRNA + beta-nicotinamide D-ribonucleotide + 2 H(+)</text>
        <dbReference type="Rhea" id="RHEA:60876"/>
        <dbReference type="Rhea" id="RHEA-COMP:15698"/>
        <dbReference type="Rhea" id="RHEA-COMP:15719"/>
        <dbReference type="ChEBI" id="CHEBI:14649"/>
        <dbReference type="ChEBI" id="CHEBI:15377"/>
        <dbReference type="ChEBI" id="CHEBI:15378"/>
        <dbReference type="ChEBI" id="CHEBI:144029"/>
        <dbReference type="ChEBI" id="CHEBI:144051"/>
    </reaction>
    <physiologicalReaction direction="left-to-right" evidence="9">
        <dbReference type="Rhea" id="RHEA:60877"/>
    </physiologicalReaction>
</comment>
<name>A0A3P1SE33_9ACTO</name>
<dbReference type="InterPro" id="IPR050241">
    <property type="entry name" value="NAD-cap_RNA_hydrolase_NudC"/>
</dbReference>
<dbReference type="InterPro" id="IPR020084">
    <property type="entry name" value="NUDIX_hydrolase_CS"/>
</dbReference>
<dbReference type="Pfam" id="PF09297">
    <property type="entry name" value="Zn_ribbon_NUD"/>
    <property type="match status" value="1"/>
</dbReference>
<gene>
    <name evidence="12" type="ORF">EII11_06580</name>
</gene>
<keyword evidence="13" id="KW-1185">Reference proteome</keyword>
<evidence type="ECO:0000256" key="9">
    <source>
        <dbReference type="ARBA" id="ARBA00023679"/>
    </source>
</evidence>
<evidence type="ECO:0000313" key="12">
    <source>
        <dbReference type="EMBL" id="RRC95296.1"/>
    </source>
</evidence>
<dbReference type="Gene3D" id="3.90.79.10">
    <property type="entry name" value="Nucleoside Triphosphate Pyrophosphohydrolase"/>
    <property type="match status" value="1"/>
</dbReference>
<dbReference type="GO" id="GO:0046872">
    <property type="term" value="F:metal ion binding"/>
    <property type="evidence" value="ECO:0007669"/>
    <property type="project" value="UniProtKB-KW"/>
</dbReference>
<dbReference type="InterPro" id="IPR015376">
    <property type="entry name" value="Znr_NADH_PPase"/>
</dbReference>
<dbReference type="Pfam" id="PF00293">
    <property type="entry name" value="NUDIX"/>
    <property type="match status" value="1"/>
</dbReference>
<evidence type="ECO:0000256" key="8">
    <source>
        <dbReference type="ARBA" id="ARBA00023027"/>
    </source>
</evidence>
<dbReference type="GO" id="GO:0019677">
    <property type="term" value="P:NAD+ catabolic process"/>
    <property type="evidence" value="ECO:0007669"/>
    <property type="project" value="TreeGrafter"/>
</dbReference>
<dbReference type="PANTHER" id="PTHR42904:SF6">
    <property type="entry name" value="NAD-CAPPED RNA HYDROLASE NUDT12"/>
    <property type="match status" value="1"/>
</dbReference>
<evidence type="ECO:0000256" key="4">
    <source>
        <dbReference type="ARBA" id="ARBA00012381"/>
    </source>
</evidence>
<dbReference type="Gene3D" id="3.90.79.20">
    <property type="match status" value="1"/>
</dbReference>
<keyword evidence="5" id="KW-0479">Metal-binding</keyword>
<dbReference type="RefSeq" id="WP_124870442.1">
    <property type="nucleotide sequence ID" value="NZ_RQZF01000005.1"/>
</dbReference>
<dbReference type="PROSITE" id="PS51462">
    <property type="entry name" value="NUDIX"/>
    <property type="match status" value="1"/>
</dbReference>
<reference evidence="12 13" key="1">
    <citation type="submission" date="2018-11" db="EMBL/GenBank/DDBJ databases">
        <title>Genomes From Bacteria Associated with the Canine Oral Cavity: a Test Case for Automated Genome-Based Taxonomic Assignment.</title>
        <authorList>
            <person name="Coil D.A."/>
            <person name="Jospin G."/>
            <person name="Darling A.E."/>
            <person name="Wallis C."/>
            <person name="Davis I.J."/>
            <person name="Harris S."/>
            <person name="Eisen J.A."/>
            <person name="Holcombe L.J."/>
            <person name="O'Flynn C."/>
        </authorList>
    </citation>
    <scope>NUCLEOTIDE SEQUENCE [LARGE SCALE GENOMIC DNA]</scope>
    <source>
        <strain evidence="12 13">OH770</strain>
    </source>
</reference>
<evidence type="ECO:0000259" key="11">
    <source>
        <dbReference type="PROSITE" id="PS51462"/>
    </source>
</evidence>
<comment type="similarity">
    <text evidence="3">Belongs to the Nudix hydrolase family. NudC subfamily.</text>
</comment>
<dbReference type="GO" id="GO:0110153">
    <property type="term" value="F:RNA NAD-cap (NMN-forming) hydrolase activity"/>
    <property type="evidence" value="ECO:0007669"/>
    <property type="project" value="RHEA"/>
</dbReference>
<dbReference type="GO" id="GO:0006742">
    <property type="term" value="P:NADP+ catabolic process"/>
    <property type="evidence" value="ECO:0007669"/>
    <property type="project" value="TreeGrafter"/>
</dbReference>
<comment type="cofactor">
    <cofactor evidence="1">
        <name>Mg(2+)</name>
        <dbReference type="ChEBI" id="CHEBI:18420"/>
    </cofactor>
</comment>
<keyword evidence="6 12" id="KW-0378">Hydrolase</keyword>
<proteinExistence type="inferred from homology"/>
<evidence type="ECO:0000256" key="3">
    <source>
        <dbReference type="ARBA" id="ARBA00009595"/>
    </source>
</evidence>
<feature type="region of interest" description="Disordered" evidence="10">
    <location>
        <begin position="133"/>
        <end position="160"/>
    </location>
</feature>
<feature type="compositionally biased region" description="Polar residues" evidence="10">
    <location>
        <begin position="144"/>
        <end position="156"/>
    </location>
</feature>
<comment type="caution">
    <text evidence="12">The sequence shown here is derived from an EMBL/GenBank/DDBJ whole genome shotgun (WGS) entry which is preliminary data.</text>
</comment>
<dbReference type="EMBL" id="RQZF01000005">
    <property type="protein sequence ID" value="RRC95296.1"/>
    <property type="molecule type" value="Genomic_DNA"/>
</dbReference>
<sequence>MHSYAPLVRGHLDPLSALRESLNLPALLADYVHGRALAEILPTPMRESVTPQRIEVCAVAGGRVLLSAETVNEDGVRGDELDILHVDDGAICLAPVDLNEALQRVHAGAMLALLGSDTDAVLHLALMEDKPWGPGKNEAGGARQVSTGKENPTSNEAAVVGEREPRMRWETLRTVGHLLSDDDTQKALMATALAAWHDQMRFCPACGQRPEPWASGWVRRCPACGHMEYPRQDPAVIMTVVDRLDRVLLAHNRAWSDRRVSVLAGFVDAGEAPERAVVREVWEEVGLRVAEVETVATQPWPFPRSLMLGYHARLDEGDAGSEQGAAGMAVPIPDGTEIEWASFYSRGELVEAVRSGDIVLPGPSTIAHGLLRRWFGGALPGCE</sequence>
<keyword evidence="7" id="KW-0460">Magnesium</keyword>
<evidence type="ECO:0000256" key="1">
    <source>
        <dbReference type="ARBA" id="ARBA00001946"/>
    </source>
</evidence>
<feature type="domain" description="Nudix hydrolase" evidence="11">
    <location>
        <begin position="230"/>
        <end position="366"/>
    </location>
</feature>
<evidence type="ECO:0000256" key="5">
    <source>
        <dbReference type="ARBA" id="ARBA00022723"/>
    </source>
</evidence>
<dbReference type="AlphaFoldDB" id="A0A3P1SE33"/>
<dbReference type="SUPFAM" id="SSF55811">
    <property type="entry name" value="Nudix"/>
    <property type="match status" value="1"/>
</dbReference>